<evidence type="ECO:0000313" key="5">
    <source>
        <dbReference type="EMBL" id="KAF9886519.1"/>
    </source>
</evidence>
<dbReference type="PANTHER" id="PTHR43098:SF5">
    <property type="entry name" value="DUAL-FUNCTIONAL MONOOXYGENASE_METHYLTRANSFERASE PSOF"/>
    <property type="match status" value="1"/>
</dbReference>
<dbReference type="GO" id="GO:0004499">
    <property type="term" value="F:N,N-dimethylaniline monooxygenase activity"/>
    <property type="evidence" value="ECO:0007669"/>
    <property type="project" value="InterPro"/>
</dbReference>
<dbReference type="InterPro" id="IPR050775">
    <property type="entry name" value="FAD-binding_Monooxygenases"/>
</dbReference>
<protein>
    <recommendedName>
        <fullName evidence="7">Cyclohexanone monooxygenase</fullName>
    </recommendedName>
</protein>
<organism evidence="5 6">
    <name type="scientific">Aspergillus nanangensis</name>
    <dbReference type="NCBI Taxonomy" id="2582783"/>
    <lineage>
        <taxon>Eukaryota</taxon>
        <taxon>Fungi</taxon>
        <taxon>Dikarya</taxon>
        <taxon>Ascomycota</taxon>
        <taxon>Pezizomycotina</taxon>
        <taxon>Eurotiomycetes</taxon>
        <taxon>Eurotiomycetidae</taxon>
        <taxon>Eurotiales</taxon>
        <taxon>Aspergillaceae</taxon>
        <taxon>Aspergillus</taxon>
        <taxon>Aspergillus subgen. Circumdati</taxon>
    </lineage>
</organism>
<reference evidence="5" key="2">
    <citation type="submission" date="2020-02" db="EMBL/GenBank/DDBJ databases">
        <authorList>
            <person name="Gilchrist C.L.M."/>
            <person name="Chooi Y.-H."/>
        </authorList>
    </citation>
    <scope>NUCLEOTIDE SEQUENCE</scope>
    <source>
        <strain evidence="5">MST-FP2251</strain>
    </source>
</reference>
<evidence type="ECO:0008006" key="7">
    <source>
        <dbReference type="Google" id="ProtNLM"/>
    </source>
</evidence>
<dbReference type="Proteomes" id="UP001194746">
    <property type="component" value="Unassembled WGS sequence"/>
</dbReference>
<comment type="caution">
    <text evidence="5">The sequence shown here is derived from an EMBL/GenBank/DDBJ whole genome shotgun (WGS) entry which is preliminary data.</text>
</comment>
<evidence type="ECO:0000313" key="6">
    <source>
        <dbReference type="Proteomes" id="UP001194746"/>
    </source>
</evidence>
<dbReference type="GO" id="GO:0050660">
    <property type="term" value="F:flavin adenine dinucleotide binding"/>
    <property type="evidence" value="ECO:0007669"/>
    <property type="project" value="InterPro"/>
</dbReference>
<evidence type="ECO:0000256" key="2">
    <source>
        <dbReference type="ARBA" id="ARBA00022827"/>
    </source>
</evidence>
<keyword evidence="2" id="KW-0274">FAD</keyword>
<gene>
    <name evidence="5" type="ORF">FE257_011426</name>
</gene>
<dbReference type="PANTHER" id="PTHR43098">
    <property type="entry name" value="L-ORNITHINE N(5)-MONOOXYGENASE-RELATED"/>
    <property type="match status" value="1"/>
</dbReference>
<dbReference type="AlphaFoldDB" id="A0AAD4CHD3"/>
<dbReference type="Gene3D" id="3.50.50.60">
    <property type="entry name" value="FAD/NAD(P)-binding domain"/>
    <property type="match status" value="2"/>
</dbReference>
<proteinExistence type="predicted"/>
<dbReference type="SUPFAM" id="SSF51905">
    <property type="entry name" value="FAD/NAD(P)-binding domain"/>
    <property type="match status" value="2"/>
</dbReference>
<keyword evidence="1" id="KW-0285">Flavoprotein</keyword>
<sequence>MSQEHHLDALVVGTGFAGIYALYSLRKKGLNTKAIDRAGDIGGTWYWNRYPGALSDTWSHLYRYSFDRELLENYPLSRKYLTQPEVLEYLRHVVEKYDLRKHMQFDTAMTGAKWDDRTRTWAVRCKTGDVFHVKYLVMAVGLLHTPNTPDIPGIQTFQGEAVHTASWPVELSISNRRVGVIGTSSTGIQVVTAIAPKVKSLHVFVRRPQYTVPSGDQPWTPEELSHIRKSYPQMWSDAFASAIGMGFPEPARKFLSLSPADRSRILEDLWQGGSGLRFMFGGFADLVIDEAANEEVCQFLRGKIAGIVRDPQKRAVLTPKELYARRPLCDGGFYEAFNRENVFAVDVQKHPITEVTRTGIRTADGEHYELDVIVFATGFDAMDGSYAGMTIEGRGGGQNQDLYTQWRRDGPATYLGMFVAGFPNLFLLNGPNTAFANVPPLTETNVDFLVDIICRAEEIAAGTGRPCKIEPTPKAQQEWTGIARAMVESTLFAKVPSWIVGKNVPGKLEYSPLFLGGLGRFRSILAEEKERGYQGFVGPLGGAKTQAHL</sequence>
<dbReference type="InterPro" id="IPR020946">
    <property type="entry name" value="Flavin_mOase-like"/>
</dbReference>
<keyword evidence="4" id="KW-0560">Oxidoreductase</keyword>
<dbReference type="Pfam" id="PF00743">
    <property type="entry name" value="FMO-like"/>
    <property type="match status" value="1"/>
</dbReference>
<keyword evidence="3" id="KW-0521">NADP</keyword>
<evidence type="ECO:0000256" key="3">
    <source>
        <dbReference type="ARBA" id="ARBA00022857"/>
    </source>
</evidence>
<dbReference type="InterPro" id="IPR036188">
    <property type="entry name" value="FAD/NAD-bd_sf"/>
</dbReference>
<dbReference type="EMBL" id="VCAU01000076">
    <property type="protein sequence ID" value="KAF9886519.1"/>
    <property type="molecule type" value="Genomic_DNA"/>
</dbReference>
<name>A0AAD4CHD3_ASPNN</name>
<evidence type="ECO:0000256" key="4">
    <source>
        <dbReference type="ARBA" id="ARBA00023002"/>
    </source>
</evidence>
<reference evidence="5" key="1">
    <citation type="journal article" date="2019" name="Beilstein J. Org. Chem.">
        <title>Nanangenines: drimane sesquiterpenoids as the dominant metabolite cohort of a novel Australian fungus, Aspergillus nanangensis.</title>
        <authorList>
            <person name="Lacey H.J."/>
            <person name="Gilchrist C.L.M."/>
            <person name="Crombie A."/>
            <person name="Kalaitzis J.A."/>
            <person name="Vuong D."/>
            <person name="Rutledge P.J."/>
            <person name="Turner P."/>
            <person name="Pitt J.I."/>
            <person name="Lacey E."/>
            <person name="Chooi Y.H."/>
            <person name="Piggott A.M."/>
        </authorList>
    </citation>
    <scope>NUCLEOTIDE SEQUENCE</scope>
    <source>
        <strain evidence="5">MST-FP2251</strain>
    </source>
</reference>
<accession>A0AAD4CHD3</accession>
<dbReference type="GO" id="GO:0050661">
    <property type="term" value="F:NADP binding"/>
    <property type="evidence" value="ECO:0007669"/>
    <property type="project" value="InterPro"/>
</dbReference>
<keyword evidence="6" id="KW-1185">Reference proteome</keyword>
<evidence type="ECO:0000256" key="1">
    <source>
        <dbReference type="ARBA" id="ARBA00022630"/>
    </source>
</evidence>